<organism evidence="1 2">
    <name type="scientific">Mucilaginibacter dorajii</name>
    <dbReference type="NCBI Taxonomy" id="692994"/>
    <lineage>
        <taxon>Bacteria</taxon>
        <taxon>Pseudomonadati</taxon>
        <taxon>Bacteroidota</taxon>
        <taxon>Sphingobacteriia</taxon>
        <taxon>Sphingobacteriales</taxon>
        <taxon>Sphingobacteriaceae</taxon>
        <taxon>Mucilaginibacter</taxon>
    </lineage>
</organism>
<dbReference type="EMBL" id="BAAAZC010000009">
    <property type="protein sequence ID" value="GAA3966683.1"/>
    <property type="molecule type" value="Genomic_DNA"/>
</dbReference>
<gene>
    <name evidence="1" type="ORF">GCM10022210_14100</name>
</gene>
<proteinExistence type="predicted"/>
<dbReference type="RefSeq" id="WP_259088937.1">
    <property type="nucleotide sequence ID" value="NZ_BAAAZC010000009.1"/>
</dbReference>
<comment type="caution">
    <text evidence="1">The sequence shown here is derived from an EMBL/GenBank/DDBJ whole genome shotgun (WGS) entry which is preliminary data.</text>
</comment>
<dbReference type="Proteomes" id="UP001500742">
    <property type="component" value="Unassembled WGS sequence"/>
</dbReference>
<sequence length="135" mass="15791">MKHYFGFLLAILFLFTLTGCWEKNSTSADDTFMLWAGQKPDKNVRAIHGKYWQSAHLSREYVVYLELAPTVEWKLGFIKQNNLHITRDTPAPPKDAPSWFINKKGLNIWRAQPDNGNLYEEDPQTGHFFIFEEQL</sequence>
<reference evidence="2" key="1">
    <citation type="journal article" date="2019" name="Int. J. Syst. Evol. Microbiol.">
        <title>The Global Catalogue of Microorganisms (GCM) 10K type strain sequencing project: providing services to taxonomists for standard genome sequencing and annotation.</title>
        <authorList>
            <consortium name="The Broad Institute Genomics Platform"/>
            <consortium name="The Broad Institute Genome Sequencing Center for Infectious Disease"/>
            <person name="Wu L."/>
            <person name="Ma J."/>
        </authorList>
    </citation>
    <scope>NUCLEOTIDE SEQUENCE [LARGE SCALE GENOMIC DNA]</scope>
    <source>
        <strain evidence="2">JCM 16601</strain>
    </source>
</reference>
<evidence type="ECO:0000313" key="1">
    <source>
        <dbReference type="EMBL" id="GAA3966683.1"/>
    </source>
</evidence>
<keyword evidence="2" id="KW-1185">Reference proteome</keyword>
<accession>A0ABP7PJD8</accession>
<dbReference type="PROSITE" id="PS51257">
    <property type="entry name" value="PROKAR_LIPOPROTEIN"/>
    <property type="match status" value="1"/>
</dbReference>
<name>A0ABP7PJD8_9SPHI</name>
<evidence type="ECO:0000313" key="2">
    <source>
        <dbReference type="Proteomes" id="UP001500742"/>
    </source>
</evidence>
<evidence type="ECO:0008006" key="3">
    <source>
        <dbReference type="Google" id="ProtNLM"/>
    </source>
</evidence>
<protein>
    <recommendedName>
        <fullName evidence="3">Lipoprotein</fullName>
    </recommendedName>
</protein>